<protein>
    <recommendedName>
        <fullName evidence="4">Terpene synthase N-terminal domain-containing protein</fullName>
    </recommendedName>
</protein>
<dbReference type="InterPro" id="IPR050148">
    <property type="entry name" value="Terpene_synthase-like"/>
</dbReference>
<dbReference type="InterPro" id="IPR008930">
    <property type="entry name" value="Terpenoid_cyclase/PrenylTrfase"/>
</dbReference>
<dbReference type="HOGENOM" id="CLU_003125_0_1_1"/>
<comment type="cofactor">
    <cofactor evidence="1">
        <name>Mg(2+)</name>
        <dbReference type="ChEBI" id="CHEBI:18420"/>
    </cofactor>
</comment>
<evidence type="ECO:0000313" key="5">
    <source>
        <dbReference type="EMBL" id="ERN12762.1"/>
    </source>
</evidence>
<dbReference type="Gene3D" id="1.50.10.130">
    <property type="entry name" value="Terpene synthase, N-terminal domain"/>
    <property type="match status" value="1"/>
</dbReference>
<sequence>MILIDHIQQLGIAYHFEIEIEAALGGIYRGFSANGSDHNLLVASLKSRFLRQYGYNVSSNVFNKFKDGNENFKPSLSEDVIGMLNLYEASHLRIQGEDIMDEALGFCVKHLSTASRRT</sequence>
<evidence type="ECO:0000256" key="3">
    <source>
        <dbReference type="ARBA" id="ARBA00023239"/>
    </source>
</evidence>
<dbReference type="Gramene" id="ERN12762">
    <property type="protein sequence ID" value="ERN12762"/>
    <property type="gene ID" value="AMTR_s00043p00182950"/>
</dbReference>
<keyword evidence="6" id="KW-1185">Reference proteome</keyword>
<dbReference type="Proteomes" id="UP000017836">
    <property type="component" value="Unassembled WGS sequence"/>
</dbReference>
<dbReference type="EMBL" id="KI392605">
    <property type="protein sequence ID" value="ERN12762.1"/>
    <property type="molecule type" value="Genomic_DNA"/>
</dbReference>
<dbReference type="InterPro" id="IPR036965">
    <property type="entry name" value="Terpene_synth_N_sf"/>
</dbReference>
<dbReference type="OMA" id="KIFCTIY"/>
<evidence type="ECO:0000259" key="4">
    <source>
        <dbReference type="Pfam" id="PF01397"/>
    </source>
</evidence>
<dbReference type="SUPFAM" id="SSF48239">
    <property type="entry name" value="Terpenoid cyclases/Protein prenyltransferases"/>
    <property type="match status" value="1"/>
</dbReference>
<name>W1PRX9_AMBTC</name>
<dbReference type="GO" id="GO:0010333">
    <property type="term" value="F:terpene synthase activity"/>
    <property type="evidence" value="ECO:0007669"/>
    <property type="project" value="InterPro"/>
</dbReference>
<proteinExistence type="predicted"/>
<keyword evidence="3" id="KW-0456">Lyase</keyword>
<dbReference type="PANTHER" id="PTHR31225:SF0">
    <property type="entry name" value="S-(+)-LINALOOL SYNTHASE, CHLOROPLASTIC"/>
    <property type="match status" value="1"/>
</dbReference>
<organism evidence="5 6">
    <name type="scientific">Amborella trichopoda</name>
    <dbReference type="NCBI Taxonomy" id="13333"/>
    <lineage>
        <taxon>Eukaryota</taxon>
        <taxon>Viridiplantae</taxon>
        <taxon>Streptophyta</taxon>
        <taxon>Embryophyta</taxon>
        <taxon>Tracheophyta</taxon>
        <taxon>Spermatophyta</taxon>
        <taxon>Magnoliopsida</taxon>
        <taxon>Amborellales</taxon>
        <taxon>Amborellaceae</taxon>
        <taxon>Amborella</taxon>
    </lineage>
</organism>
<dbReference type="PANTHER" id="PTHR31225">
    <property type="entry name" value="OS04G0344100 PROTEIN-RELATED"/>
    <property type="match status" value="1"/>
</dbReference>
<reference evidence="6" key="1">
    <citation type="journal article" date="2013" name="Science">
        <title>The Amborella genome and the evolution of flowering plants.</title>
        <authorList>
            <consortium name="Amborella Genome Project"/>
        </authorList>
    </citation>
    <scope>NUCLEOTIDE SEQUENCE [LARGE SCALE GENOMIC DNA]</scope>
</reference>
<accession>W1PRX9</accession>
<feature type="domain" description="Terpene synthase N-terminal" evidence="4">
    <location>
        <begin position="3"/>
        <end position="113"/>
    </location>
</feature>
<gene>
    <name evidence="5" type="ORF">AMTR_s00043p00182950</name>
</gene>
<dbReference type="InterPro" id="IPR001906">
    <property type="entry name" value="Terpene_synth_N"/>
</dbReference>
<dbReference type="AlphaFoldDB" id="W1PRX9"/>
<evidence type="ECO:0000256" key="2">
    <source>
        <dbReference type="ARBA" id="ARBA00022842"/>
    </source>
</evidence>
<evidence type="ECO:0000256" key="1">
    <source>
        <dbReference type="ARBA" id="ARBA00001946"/>
    </source>
</evidence>
<keyword evidence="2" id="KW-0460">Magnesium</keyword>
<dbReference type="GO" id="GO:0016114">
    <property type="term" value="P:terpenoid biosynthetic process"/>
    <property type="evidence" value="ECO:0007669"/>
    <property type="project" value="InterPro"/>
</dbReference>
<dbReference type="Pfam" id="PF01397">
    <property type="entry name" value="Terpene_synth"/>
    <property type="match status" value="1"/>
</dbReference>
<evidence type="ECO:0000313" key="6">
    <source>
        <dbReference type="Proteomes" id="UP000017836"/>
    </source>
</evidence>